<dbReference type="RefSeq" id="WP_224138390.1">
    <property type="nucleotide sequence ID" value="NZ_JAIQUM010000013.1"/>
</dbReference>
<dbReference type="Pfam" id="PF00892">
    <property type="entry name" value="EamA"/>
    <property type="match status" value="2"/>
</dbReference>
<feature type="transmembrane region" description="Helical" evidence="7">
    <location>
        <begin position="7"/>
        <end position="26"/>
    </location>
</feature>
<evidence type="ECO:0000256" key="7">
    <source>
        <dbReference type="SAM" id="Phobius"/>
    </source>
</evidence>
<feature type="transmembrane region" description="Helical" evidence="7">
    <location>
        <begin position="179"/>
        <end position="199"/>
    </location>
</feature>
<accession>A0ABS7UQI5</accession>
<evidence type="ECO:0000259" key="8">
    <source>
        <dbReference type="Pfam" id="PF00892"/>
    </source>
</evidence>
<evidence type="ECO:0000256" key="2">
    <source>
        <dbReference type="ARBA" id="ARBA00007362"/>
    </source>
</evidence>
<feature type="transmembrane region" description="Helical" evidence="7">
    <location>
        <begin position="211"/>
        <end position="229"/>
    </location>
</feature>
<feature type="transmembrane region" description="Helical" evidence="7">
    <location>
        <begin position="87"/>
        <end position="108"/>
    </location>
</feature>
<dbReference type="SUPFAM" id="SSF103481">
    <property type="entry name" value="Multidrug resistance efflux transporter EmrE"/>
    <property type="match status" value="2"/>
</dbReference>
<dbReference type="PANTHER" id="PTHR42920">
    <property type="entry name" value="OS03G0707200 PROTEIN-RELATED"/>
    <property type="match status" value="1"/>
</dbReference>
<feature type="transmembrane region" description="Helical" evidence="7">
    <location>
        <begin position="148"/>
        <end position="167"/>
    </location>
</feature>
<comment type="similarity">
    <text evidence="2">Belongs to the EamA transporter family.</text>
</comment>
<feature type="transmembrane region" description="Helical" evidence="7">
    <location>
        <begin position="120"/>
        <end position="142"/>
    </location>
</feature>
<feature type="transmembrane region" description="Helical" evidence="7">
    <location>
        <begin position="32"/>
        <end position="51"/>
    </location>
</feature>
<dbReference type="InterPro" id="IPR037185">
    <property type="entry name" value="EmrE-like"/>
</dbReference>
<evidence type="ECO:0000313" key="10">
    <source>
        <dbReference type="Proteomes" id="UP001165287"/>
    </source>
</evidence>
<keyword evidence="3" id="KW-1003">Cell membrane</keyword>
<keyword evidence="4 7" id="KW-0812">Transmembrane</keyword>
<protein>
    <submittedName>
        <fullName evidence="9">EamA family transporter</fullName>
    </submittedName>
</protein>
<feature type="transmembrane region" description="Helical" evidence="7">
    <location>
        <begin position="236"/>
        <end position="258"/>
    </location>
</feature>
<dbReference type="InterPro" id="IPR000620">
    <property type="entry name" value="EamA_dom"/>
</dbReference>
<reference evidence="9" key="1">
    <citation type="submission" date="2024-05" db="EMBL/GenBank/DDBJ databases">
        <title>Metabacillus sp. nov., isolated from the rhizosphere soil of tomato plants.</title>
        <authorList>
            <person name="Ma R."/>
        </authorList>
    </citation>
    <scope>NUCLEOTIDE SEQUENCE</scope>
    <source>
        <strain evidence="9">DBTR6</strain>
    </source>
</reference>
<feature type="domain" description="EamA" evidence="8">
    <location>
        <begin position="147"/>
        <end position="278"/>
    </location>
</feature>
<gene>
    <name evidence="9" type="ORF">K9V48_08360</name>
</gene>
<sequence>MLKYSSLVLLGACCYGILSVIVKLAYKQGFTVSEVIGSQYLFGFLFILVPFLFSKKSFSLKDALYLAFAGTTTSLTSILYGKSLETIPASIAVVLLFQFTWIGMIIEAIANRKLPSKEKLIAIIILFIGTILAGGGSMNNLLTLDPTGIMFGLLSAISFAFFIFVSGRVAIHLPSITRSFLMTSGAFLFLLFVLSPNFIVNGSLGDGLWKYGSLLGLFGVLLPVLLFSIGTPKIGAGIATILGAAELPTAIIASVVVLNEYVSTIQVFGVLLILLGIAVPQLTHLKVRNAKRKEVESIT</sequence>
<comment type="subcellular location">
    <subcellularLocation>
        <location evidence="1">Cell membrane</location>
        <topology evidence="1">Multi-pass membrane protein</topology>
    </subcellularLocation>
</comment>
<feature type="transmembrane region" description="Helical" evidence="7">
    <location>
        <begin position="63"/>
        <end position="81"/>
    </location>
</feature>
<evidence type="ECO:0000256" key="6">
    <source>
        <dbReference type="ARBA" id="ARBA00023136"/>
    </source>
</evidence>
<keyword evidence="6 7" id="KW-0472">Membrane</keyword>
<feature type="transmembrane region" description="Helical" evidence="7">
    <location>
        <begin position="264"/>
        <end position="283"/>
    </location>
</feature>
<evidence type="ECO:0000256" key="5">
    <source>
        <dbReference type="ARBA" id="ARBA00022989"/>
    </source>
</evidence>
<organism evidence="9 10">
    <name type="scientific">Metabacillus rhizolycopersici</name>
    <dbReference type="NCBI Taxonomy" id="2875709"/>
    <lineage>
        <taxon>Bacteria</taxon>
        <taxon>Bacillati</taxon>
        <taxon>Bacillota</taxon>
        <taxon>Bacilli</taxon>
        <taxon>Bacillales</taxon>
        <taxon>Bacillaceae</taxon>
        <taxon>Metabacillus</taxon>
    </lineage>
</organism>
<dbReference type="PANTHER" id="PTHR42920:SF5">
    <property type="entry name" value="EAMA DOMAIN-CONTAINING PROTEIN"/>
    <property type="match status" value="1"/>
</dbReference>
<keyword evidence="10" id="KW-1185">Reference proteome</keyword>
<comment type="caution">
    <text evidence="9">The sequence shown here is derived from an EMBL/GenBank/DDBJ whole genome shotgun (WGS) entry which is preliminary data.</text>
</comment>
<dbReference type="InterPro" id="IPR051258">
    <property type="entry name" value="Diverse_Substrate_Transporter"/>
</dbReference>
<dbReference type="EMBL" id="JAIQUM010000013">
    <property type="protein sequence ID" value="MBZ5750258.1"/>
    <property type="molecule type" value="Genomic_DNA"/>
</dbReference>
<proteinExistence type="inferred from homology"/>
<evidence type="ECO:0000256" key="1">
    <source>
        <dbReference type="ARBA" id="ARBA00004651"/>
    </source>
</evidence>
<evidence type="ECO:0000256" key="4">
    <source>
        <dbReference type="ARBA" id="ARBA00022692"/>
    </source>
</evidence>
<name>A0ABS7UQI5_9BACI</name>
<feature type="domain" description="EamA" evidence="8">
    <location>
        <begin position="6"/>
        <end position="133"/>
    </location>
</feature>
<evidence type="ECO:0000313" key="9">
    <source>
        <dbReference type="EMBL" id="MBZ5750258.1"/>
    </source>
</evidence>
<keyword evidence="5 7" id="KW-1133">Transmembrane helix</keyword>
<dbReference type="Proteomes" id="UP001165287">
    <property type="component" value="Unassembled WGS sequence"/>
</dbReference>
<evidence type="ECO:0000256" key="3">
    <source>
        <dbReference type="ARBA" id="ARBA00022475"/>
    </source>
</evidence>